<organism evidence="1 2">
    <name type="scientific">Phlebia brevispora</name>
    <dbReference type="NCBI Taxonomy" id="194682"/>
    <lineage>
        <taxon>Eukaryota</taxon>
        <taxon>Fungi</taxon>
        <taxon>Dikarya</taxon>
        <taxon>Basidiomycota</taxon>
        <taxon>Agaricomycotina</taxon>
        <taxon>Agaricomycetes</taxon>
        <taxon>Polyporales</taxon>
        <taxon>Meruliaceae</taxon>
        <taxon>Phlebia</taxon>
    </lineage>
</organism>
<gene>
    <name evidence="1" type="ORF">NM688_g1205</name>
</gene>
<dbReference type="Proteomes" id="UP001148662">
    <property type="component" value="Unassembled WGS sequence"/>
</dbReference>
<keyword evidence="2" id="KW-1185">Reference proteome</keyword>
<protein>
    <submittedName>
        <fullName evidence="1">Uncharacterized protein</fullName>
    </submittedName>
</protein>
<proteinExistence type="predicted"/>
<accession>A0ACC1TC69</accession>
<reference evidence="1" key="1">
    <citation type="submission" date="2022-07" db="EMBL/GenBank/DDBJ databases">
        <title>Genome Sequence of Phlebia brevispora.</title>
        <authorList>
            <person name="Buettner E."/>
        </authorList>
    </citation>
    <scope>NUCLEOTIDE SEQUENCE</scope>
    <source>
        <strain evidence="1">MPL23</strain>
    </source>
</reference>
<evidence type="ECO:0000313" key="1">
    <source>
        <dbReference type="EMBL" id="KAJ3557933.1"/>
    </source>
</evidence>
<evidence type="ECO:0000313" key="2">
    <source>
        <dbReference type="Proteomes" id="UP001148662"/>
    </source>
</evidence>
<sequence>MSTAPSTPTTAAAYESELITNYCTYAALALIAHEHMITFEYEYKFLFQRKWTAATWLFISNRYTLLGMFIAQSVPYSAQRRCYDSSLQNFSTFLFNAPTIILILFSALRIFALLDRAYFIAGCALLLGLAQVGIAFYEGARSFYTYVDDPTIGRECFSNISLSASVAFHIASTLCMIALEVVALVTTWLKTYRHARQAASVGIRVTFAATLMRYGTLYFAVLAAVNILPVIILVTPPSTSLASAMNALITILPNIVLSRFLINLREVESPAPSSISRFSQFSAPSFRVPTLGEILGNLGEPLANDGEDLDAEAHGGESEVCEECSNEQQDRRDEGDEAVLYGLHSGISSDEILELFPELKRYGLRSKLDGQLTVLLLLLLPAALRAISWLLRRRRAMQLMPPGPPGIPLLGNALQVPNNKVFLKFTKWGRTYGPIYSLNMLGKPTVVLNSLKVGTELLDRRSTIYSDRPRMILASEILLGDATVPFSHYGPRWRKQRRALHEALNVRAVEAYTSLQEHTAVDMVLRILDDPDDWQKHFERATSAGIMSFVYGAGVPEEDRGPFMDWLWHLIHEVGRLAGKEVPLVEFFPILRHTPSWMAKWKCDAENMFHEYSTRLLGLTQTAQEQQARRLSDVLRTLGKTCRQYRAQLVRVCLACRYDSTYSVLSIFVLIMLWHPDIMQNAHDEIDRTVGRERLPTLEDQRNLPYVEAIVMELLRWWPVVPLGIPRSAMEDDWYDGYFIPKGTTVIENLWAMGRNPDDFPEPDEFRPERILDEDENNRRILREMRTQLKKPFAFGLGRRLCPGINLAMRALFIDIACLLWAFEFSPVQDETGAPVLPSRTECIDGGLVTSLRVINPFASRRSRLDLHCFRHEDVTDPNFIASQCLVYFPPHRYRLQAVMPGGFVQQIQSKKRCICLRKGTGCCVFQVALNAVYQLRSLQIVDTIMASNHRRTPQGVHSKTFRPPPFDHDLSVPGLYEYHAKNSPDHPVFTYADVDANTLHDISYSDAWNSIITLAEIVRQNYERSQHKSREARTNRRPVIGVLALSDTLTYVYMLVAIMSLGYTAFPLSPRNNPGVTAHLLEITGVQELYVSEDSAMQALASESAKLLSEKGLKVELLQMVKFTGLQGAKDRFEQFTRQSVVDIEDNDVTLILHSSGTTALPKAIRVTRRGLINSCNIPYFGEVDLADKRIAAHTNPMFHAMGIATLLWPLTSGATFALYKPTSPPTVPTPSNFLKSWSASGCHIVFCIPVFIEAWAREPTNIARLKALDAIVFSGASVNKHLGDMLAEEGVIMHPFWGSTEVGPVTMYIPRDAAPPGEWEYFRISHHAEFAMLPQEGMDGIYEPVMIPTDTCFPNIYNSERDGRPVYAVGDLLEQHPTDTQRWKVYGRKDDLIILATGENVNPLPLEATLVHDSHIASAIVFGKGHIETGVLIEPAVGYNPSANPQTLEDFKSLIWPTVEKANAQVPAYARIQRKACDPDHIRIVVTSPTKPLEYTSKGTPRRPVCLGLYAAEIESVYADEEDLAAAGDREFPDRV</sequence>
<dbReference type="EMBL" id="JANHOG010000121">
    <property type="protein sequence ID" value="KAJ3557933.1"/>
    <property type="molecule type" value="Genomic_DNA"/>
</dbReference>
<name>A0ACC1TC69_9APHY</name>
<comment type="caution">
    <text evidence="1">The sequence shown here is derived from an EMBL/GenBank/DDBJ whole genome shotgun (WGS) entry which is preliminary data.</text>
</comment>